<proteinExistence type="predicted"/>
<name>A0ACC0W592_9STRA</name>
<comment type="caution">
    <text evidence="1">The sequence shown here is derived from an EMBL/GenBank/DDBJ whole genome shotgun (WGS) entry which is preliminary data.</text>
</comment>
<gene>
    <name evidence="1" type="ORF">PsorP6_004959</name>
</gene>
<dbReference type="Proteomes" id="UP001163321">
    <property type="component" value="Chromosome 4"/>
</dbReference>
<evidence type="ECO:0000313" key="2">
    <source>
        <dbReference type="Proteomes" id="UP001163321"/>
    </source>
</evidence>
<accession>A0ACC0W592</accession>
<protein>
    <submittedName>
        <fullName evidence="1">Uncharacterized protein</fullName>
    </submittedName>
</protein>
<dbReference type="EMBL" id="CM047583">
    <property type="protein sequence ID" value="KAI9913264.1"/>
    <property type="molecule type" value="Genomic_DNA"/>
</dbReference>
<organism evidence="1 2">
    <name type="scientific">Peronosclerospora sorghi</name>
    <dbReference type="NCBI Taxonomy" id="230839"/>
    <lineage>
        <taxon>Eukaryota</taxon>
        <taxon>Sar</taxon>
        <taxon>Stramenopiles</taxon>
        <taxon>Oomycota</taxon>
        <taxon>Peronosporomycetes</taxon>
        <taxon>Peronosporales</taxon>
        <taxon>Peronosporaceae</taxon>
        <taxon>Peronosclerospora</taxon>
    </lineage>
</organism>
<keyword evidence="2" id="KW-1185">Reference proteome</keyword>
<reference evidence="1 2" key="1">
    <citation type="journal article" date="2022" name="bioRxiv">
        <title>The genome of the oomycete Peronosclerospora sorghi, a cosmopolitan pathogen of maize and sorghum, is inflated with dispersed pseudogenes.</title>
        <authorList>
            <person name="Fletcher K."/>
            <person name="Martin F."/>
            <person name="Isakeit T."/>
            <person name="Cavanaugh K."/>
            <person name="Magill C."/>
            <person name="Michelmore R."/>
        </authorList>
    </citation>
    <scope>NUCLEOTIDE SEQUENCE [LARGE SCALE GENOMIC DNA]</scope>
    <source>
        <strain evidence="1">P6</strain>
    </source>
</reference>
<evidence type="ECO:0000313" key="1">
    <source>
        <dbReference type="EMBL" id="KAI9913264.1"/>
    </source>
</evidence>
<sequence length="161" mass="18458">MSFNVENGREKKQTLSDSVWSTMPTGIKIRPTTANVLMTQFGVRMGCHALSFCCLNGTQLTNQHKSRLGQSLTIPAERRCGSCLWKVQHCECVKRIPKPLVQQQINIQRIGFAIQSTKTRCPRFRCRFIFIFRFFFLIPQSFLAICVENGFMKAVPITMSF</sequence>